<dbReference type="GO" id="GO:0005385">
    <property type="term" value="F:zinc ion transmembrane transporter activity"/>
    <property type="evidence" value="ECO:0007669"/>
    <property type="project" value="TreeGrafter"/>
</dbReference>
<evidence type="ECO:0000313" key="7">
    <source>
        <dbReference type="Proteomes" id="UP000034805"/>
    </source>
</evidence>
<evidence type="ECO:0000313" key="6">
    <source>
        <dbReference type="EMBL" id="KPP72757.1"/>
    </source>
</evidence>
<evidence type="ECO:0000256" key="3">
    <source>
        <dbReference type="ARBA" id="ARBA00022989"/>
    </source>
</evidence>
<dbReference type="InterPro" id="IPR003689">
    <property type="entry name" value="ZIP"/>
</dbReference>
<dbReference type="EMBL" id="JARO02002395">
    <property type="protein sequence ID" value="KPP72757.1"/>
    <property type="molecule type" value="Genomic_DNA"/>
</dbReference>
<dbReference type="Pfam" id="PF02535">
    <property type="entry name" value="Zip"/>
    <property type="match status" value="1"/>
</dbReference>
<evidence type="ECO:0000256" key="2">
    <source>
        <dbReference type="ARBA" id="ARBA00022692"/>
    </source>
</evidence>
<feature type="transmembrane region" description="Helical" evidence="5">
    <location>
        <begin position="69"/>
        <end position="89"/>
    </location>
</feature>
<evidence type="ECO:0000256" key="5">
    <source>
        <dbReference type="SAM" id="Phobius"/>
    </source>
</evidence>
<protein>
    <submittedName>
        <fullName evidence="6">Putative zinc/iron regulated protein</fullName>
    </submittedName>
</protein>
<dbReference type="PANTHER" id="PTHR11040:SF58">
    <property type="entry name" value="ZINC TRANSPORTER ZIP1"/>
    <property type="match status" value="1"/>
</dbReference>
<organism evidence="6 7">
    <name type="scientific">Scleropages formosus</name>
    <name type="common">Asian bonytongue</name>
    <name type="synonym">Osteoglossum formosum</name>
    <dbReference type="NCBI Taxonomy" id="113540"/>
    <lineage>
        <taxon>Eukaryota</taxon>
        <taxon>Metazoa</taxon>
        <taxon>Chordata</taxon>
        <taxon>Craniata</taxon>
        <taxon>Vertebrata</taxon>
        <taxon>Euteleostomi</taxon>
        <taxon>Actinopterygii</taxon>
        <taxon>Neopterygii</taxon>
        <taxon>Teleostei</taxon>
        <taxon>Osteoglossocephala</taxon>
        <taxon>Osteoglossomorpha</taxon>
        <taxon>Osteoglossiformes</taxon>
        <taxon>Osteoglossidae</taxon>
        <taxon>Scleropages</taxon>
    </lineage>
</organism>
<dbReference type="GO" id="GO:0005886">
    <property type="term" value="C:plasma membrane"/>
    <property type="evidence" value="ECO:0007669"/>
    <property type="project" value="TreeGrafter"/>
</dbReference>
<name>A0A0P7X7D5_SCLFO</name>
<comment type="subcellular location">
    <subcellularLocation>
        <location evidence="1">Membrane</location>
        <topology evidence="1">Multi-pass membrane protein</topology>
    </subcellularLocation>
</comment>
<feature type="transmembrane region" description="Helical" evidence="5">
    <location>
        <begin position="290"/>
        <end position="309"/>
    </location>
</feature>
<evidence type="ECO:0000256" key="4">
    <source>
        <dbReference type="ARBA" id="ARBA00023136"/>
    </source>
</evidence>
<feature type="transmembrane region" description="Helical" evidence="5">
    <location>
        <begin position="321"/>
        <end position="341"/>
    </location>
</feature>
<proteinExistence type="predicted"/>
<feature type="transmembrane region" description="Helical" evidence="5">
    <location>
        <begin position="109"/>
        <end position="130"/>
    </location>
</feature>
<comment type="caution">
    <text evidence="6">The sequence shown here is derived from an EMBL/GenBank/DDBJ whole genome shotgun (WGS) entry which is preliminary data.</text>
</comment>
<gene>
    <name evidence="6" type="ORF">Z043_108208</name>
</gene>
<sequence length="344" mass="37399">MAALALRSLLGPLALLFCGTLLCGFAALLAVREAERCITRHGKGDQAGVADDVLLCTATRRRVVSLTNCLGDGMFLAICFLDLVPQYLAEMKEGFRNLQITLQFPLPEFIMAMGFFLILATEQIVLAYMAKSKFSQVDRQTFVMNSSIISHGQNEQSPRGLQHSVELIIKGHHGRQESPGMGHCFLSFRSAIHCFILALALSLHSVLEGLMVGLQSNGQKMWNRSAMLIFSKGVVAFALVLQFSRCHLRPVAIAGGLFTFAMTSPLGIGLGSTLEASASGIKQHLACSTLQGLTVGCFIYITFMEILPHELGSSKNHMSKITLLLTGFAVVTGLLFIKNFMVLL</sequence>
<keyword evidence="2 5" id="KW-0812">Transmembrane</keyword>
<dbReference type="STRING" id="113540.ENSSFOP00015039328"/>
<feature type="transmembrane region" description="Helical" evidence="5">
    <location>
        <begin position="251"/>
        <end position="270"/>
    </location>
</feature>
<feature type="transmembrane region" description="Helical" evidence="5">
    <location>
        <begin position="191"/>
        <end position="214"/>
    </location>
</feature>
<reference evidence="6 7" key="1">
    <citation type="submission" date="2015-08" db="EMBL/GenBank/DDBJ databases">
        <title>The genome of the Asian arowana (Scleropages formosus).</title>
        <authorList>
            <person name="Tan M.H."/>
            <person name="Gan H.M."/>
            <person name="Croft L.J."/>
            <person name="Austin C.M."/>
        </authorList>
    </citation>
    <scope>NUCLEOTIDE SEQUENCE [LARGE SCALE GENOMIC DNA]</scope>
    <source>
        <strain evidence="6">Aro1</strain>
    </source>
</reference>
<feature type="transmembrane region" description="Helical" evidence="5">
    <location>
        <begin position="226"/>
        <end position="244"/>
    </location>
</feature>
<evidence type="ECO:0000256" key="1">
    <source>
        <dbReference type="ARBA" id="ARBA00004141"/>
    </source>
</evidence>
<feature type="transmembrane region" description="Helical" evidence="5">
    <location>
        <begin position="12"/>
        <end position="31"/>
    </location>
</feature>
<keyword evidence="3 5" id="KW-1133">Transmembrane helix</keyword>
<dbReference type="AlphaFoldDB" id="A0A0P7X7D5"/>
<accession>A0A0P7X7D5</accession>
<keyword evidence="4 5" id="KW-0472">Membrane</keyword>
<dbReference type="PANTHER" id="PTHR11040">
    <property type="entry name" value="ZINC/IRON TRANSPORTER"/>
    <property type="match status" value="1"/>
</dbReference>
<dbReference type="Proteomes" id="UP000034805">
    <property type="component" value="Unassembled WGS sequence"/>
</dbReference>